<protein>
    <submittedName>
        <fullName evidence="1">Uncharacterized protein</fullName>
    </submittedName>
</protein>
<evidence type="ECO:0000313" key="1">
    <source>
        <dbReference type="EMBL" id="KAE8240759.1"/>
    </source>
</evidence>
<organism evidence="1 2">
    <name type="scientific">Tilletia caries</name>
    <name type="common">wheat bunt fungus</name>
    <dbReference type="NCBI Taxonomy" id="13290"/>
    <lineage>
        <taxon>Eukaryota</taxon>
        <taxon>Fungi</taxon>
        <taxon>Dikarya</taxon>
        <taxon>Basidiomycota</taxon>
        <taxon>Ustilaginomycotina</taxon>
        <taxon>Exobasidiomycetes</taxon>
        <taxon>Tilletiales</taxon>
        <taxon>Tilletiaceae</taxon>
        <taxon>Tilletia</taxon>
    </lineage>
</organism>
<gene>
    <name evidence="1" type="ORF">A4X03_0g8388</name>
</gene>
<accession>A0A8T8SJ36</accession>
<reference evidence="1" key="1">
    <citation type="submission" date="2016-04" db="EMBL/GenBank/DDBJ databases">
        <authorList>
            <person name="Nguyen H.D."/>
            <person name="Kesanakurti P."/>
            <person name="Cullis J."/>
            <person name="Levesque C.A."/>
            <person name="Hambleton S."/>
        </authorList>
    </citation>
    <scope>NUCLEOTIDE SEQUENCE</scope>
    <source>
        <strain evidence="1">DAOMC 238032</strain>
    </source>
</reference>
<feature type="non-terminal residue" evidence="1">
    <location>
        <position position="1"/>
    </location>
</feature>
<reference evidence="1" key="2">
    <citation type="journal article" date="2019" name="IMA Fungus">
        <title>Genome sequencing and comparison of five Tilletia species to identify candidate genes for the detection of regulated species infecting wheat.</title>
        <authorList>
            <person name="Nguyen H.D.T."/>
            <person name="Sultana T."/>
            <person name="Kesanakurti P."/>
            <person name="Hambleton S."/>
        </authorList>
    </citation>
    <scope>NUCLEOTIDE SEQUENCE</scope>
    <source>
        <strain evidence="1">DAOMC 238032</strain>
    </source>
</reference>
<sequence>IIGPVGGHHSHIKDNIRRFLGFGYVDAEDAVACAEDRATFWAVGELSRDRVTTVRVPIPAVMSGQARPHSLSATLAWFTPVQPGRKSYRSVRLKLLDPAEAGTLGVSPRSLQPDGNQTNRGTIFMRCWEGDKAPVVGPDMTIDLVVQRDPDPGTPIDEAVPFGLAVTVAMPGIVGLYTQVAQRLGIAPRQPV</sequence>
<proteinExistence type="predicted"/>
<dbReference type="Proteomes" id="UP000077671">
    <property type="component" value="Unassembled WGS sequence"/>
</dbReference>
<evidence type="ECO:0000313" key="2">
    <source>
        <dbReference type="Proteomes" id="UP000077671"/>
    </source>
</evidence>
<name>A0A8T8SJ36_9BASI</name>
<dbReference type="AlphaFoldDB" id="A0A8T8SJ36"/>
<comment type="caution">
    <text evidence="1">The sequence shown here is derived from an EMBL/GenBank/DDBJ whole genome shotgun (WGS) entry which is preliminary data.</text>
</comment>
<dbReference type="EMBL" id="LWDD02002494">
    <property type="protein sequence ID" value="KAE8240759.1"/>
    <property type="molecule type" value="Genomic_DNA"/>
</dbReference>